<keyword evidence="3" id="KW-1185">Reference proteome</keyword>
<organism evidence="2 3">
    <name type="scientific">Pseudooceanicola albus</name>
    <dbReference type="NCBI Taxonomy" id="2692189"/>
    <lineage>
        <taxon>Bacteria</taxon>
        <taxon>Pseudomonadati</taxon>
        <taxon>Pseudomonadota</taxon>
        <taxon>Alphaproteobacteria</taxon>
        <taxon>Rhodobacterales</taxon>
        <taxon>Paracoccaceae</taxon>
        <taxon>Pseudooceanicola</taxon>
    </lineage>
</organism>
<dbReference type="AlphaFoldDB" id="A0A6L7G7Z0"/>
<dbReference type="EMBL" id="WUMU01000019">
    <property type="protein sequence ID" value="MXN19658.1"/>
    <property type="molecule type" value="Genomic_DNA"/>
</dbReference>
<dbReference type="CDD" id="cd01293">
    <property type="entry name" value="Bact_CD"/>
    <property type="match status" value="1"/>
</dbReference>
<feature type="domain" description="Amidohydrolase 3" evidence="1">
    <location>
        <begin position="41"/>
        <end position="384"/>
    </location>
</feature>
<dbReference type="InterPro" id="IPR052349">
    <property type="entry name" value="Metallo-hydrolase_Enzymes"/>
</dbReference>
<gene>
    <name evidence="2" type="ORF">GR170_17630</name>
</gene>
<dbReference type="Proteomes" id="UP000477911">
    <property type="component" value="Unassembled WGS sequence"/>
</dbReference>
<evidence type="ECO:0000313" key="2">
    <source>
        <dbReference type="EMBL" id="MXN19658.1"/>
    </source>
</evidence>
<sequence length="389" mass="40434">MLIRDVRIDGRRVDLRLRDGLIVETGPGLDAAEGEALLEGQGRLALPALVDGHVHLDKTLIGLPFIPHIPGTTIAARIAAERHLRRSVALPVADRARALIARLSALGTVALRSHVDIDPEVGLDSLHQILALKAELAGVMQIQTVAFPQSGILREPGTAALLEEAAKAGVDLIGGLDPAGIDGDITGHLDTIFGLAERHGLGLDIHLHDGGELGAHELSQIARRTARAGLSGRVNVSHAFCLGALSPDAFARIAAELAEAGVSIMTSAPGPVPMPPVKALRAAGVTVFAANDNIRDAWSPFGSGDLLERAAILCDRQDFRADADLELALDLVSTVPGAVLGRPRADLTPGALADLMLVPAGSRAEAVAARPPERLVIKGGRVVAGAQVM</sequence>
<comment type="caution">
    <text evidence="2">The sequence shown here is derived from an EMBL/GenBank/DDBJ whole genome shotgun (WGS) entry which is preliminary data.</text>
</comment>
<protein>
    <submittedName>
        <fullName evidence="2">Amidohydrolase family protein</fullName>
    </submittedName>
</protein>
<evidence type="ECO:0000313" key="3">
    <source>
        <dbReference type="Proteomes" id="UP000477911"/>
    </source>
</evidence>
<dbReference type="Gene3D" id="3.20.20.140">
    <property type="entry name" value="Metal-dependent hydrolases"/>
    <property type="match status" value="1"/>
</dbReference>
<reference evidence="2 3" key="1">
    <citation type="submission" date="2019-12" db="EMBL/GenBank/DDBJ databases">
        <authorList>
            <person name="Li M."/>
        </authorList>
    </citation>
    <scope>NUCLEOTIDE SEQUENCE [LARGE SCALE GENOMIC DNA]</scope>
    <source>
        <strain evidence="2 3">GBMRC 2024</strain>
    </source>
</reference>
<dbReference type="NCBIfam" id="NF004636">
    <property type="entry name" value="PRK05985.1"/>
    <property type="match status" value="1"/>
</dbReference>
<dbReference type="SUPFAM" id="SSF51338">
    <property type="entry name" value="Composite domain of metallo-dependent hydrolases"/>
    <property type="match status" value="1"/>
</dbReference>
<name>A0A6L7G7Z0_9RHOB</name>
<keyword evidence="2" id="KW-0378">Hydrolase</keyword>
<dbReference type="Gene3D" id="2.30.40.10">
    <property type="entry name" value="Urease, subunit C, domain 1"/>
    <property type="match status" value="1"/>
</dbReference>
<dbReference type="PANTHER" id="PTHR32027">
    <property type="entry name" value="CYTOSINE DEAMINASE"/>
    <property type="match status" value="1"/>
</dbReference>
<dbReference type="InterPro" id="IPR011059">
    <property type="entry name" value="Metal-dep_hydrolase_composite"/>
</dbReference>
<dbReference type="InterPro" id="IPR013108">
    <property type="entry name" value="Amidohydro_3"/>
</dbReference>
<accession>A0A6L7G7Z0</accession>
<dbReference type="InterPro" id="IPR032466">
    <property type="entry name" value="Metal_Hydrolase"/>
</dbReference>
<evidence type="ECO:0000259" key="1">
    <source>
        <dbReference type="Pfam" id="PF07969"/>
    </source>
</evidence>
<dbReference type="GO" id="GO:0016814">
    <property type="term" value="F:hydrolase activity, acting on carbon-nitrogen (but not peptide) bonds, in cyclic amidines"/>
    <property type="evidence" value="ECO:0007669"/>
    <property type="project" value="TreeGrafter"/>
</dbReference>
<dbReference type="SUPFAM" id="SSF51556">
    <property type="entry name" value="Metallo-dependent hydrolases"/>
    <property type="match status" value="1"/>
</dbReference>
<dbReference type="RefSeq" id="WP_160895774.1">
    <property type="nucleotide sequence ID" value="NZ_WUMU01000019.1"/>
</dbReference>
<dbReference type="Pfam" id="PF07969">
    <property type="entry name" value="Amidohydro_3"/>
    <property type="match status" value="1"/>
</dbReference>
<dbReference type="PANTHER" id="PTHR32027:SF9">
    <property type="entry name" value="BLL3847 PROTEIN"/>
    <property type="match status" value="1"/>
</dbReference>
<proteinExistence type="predicted"/>